<gene>
    <name evidence="3" type="ORF">FSP39_002043</name>
</gene>
<dbReference type="FunFam" id="1.10.3520.10:FF:000002">
    <property type="entry name" value="Ceramide-1-phosphate transfer protein"/>
    <property type="match status" value="1"/>
</dbReference>
<dbReference type="EMBL" id="VSWD01000004">
    <property type="protein sequence ID" value="KAK3104438.1"/>
    <property type="molecule type" value="Genomic_DNA"/>
</dbReference>
<reference evidence="3" key="1">
    <citation type="submission" date="2019-08" db="EMBL/GenBank/DDBJ databases">
        <title>The improved chromosome-level genome for the pearl oyster Pinctada fucata martensii using PacBio sequencing and Hi-C.</title>
        <authorList>
            <person name="Zheng Z."/>
        </authorList>
    </citation>
    <scope>NUCLEOTIDE SEQUENCE</scope>
    <source>
        <strain evidence="3">ZZ-2019</strain>
        <tissue evidence="3">Adductor muscle</tissue>
    </source>
</reference>
<dbReference type="Gene3D" id="1.10.3520.10">
    <property type="entry name" value="Glycolipid transfer protein"/>
    <property type="match status" value="1"/>
</dbReference>
<dbReference type="GO" id="GO:1902387">
    <property type="term" value="F:ceramide 1-phosphate binding"/>
    <property type="evidence" value="ECO:0007669"/>
    <property type="project" value="TreeGrafter"/>
</dbReference>
<comment type="caution">
    <text evidence="3">The sequence shown here is derived from an EMBL/GenBank/DDBJ whole genome shotgun (WGS) entry which is preliminary data.</text>
</comment>
<comment type="similarity">
    <text evidence="1">Belongs to the GLTP family.</text>
</comment>
<evidence type="ECO:0000259" key="2">
    <source>
        <dbReference type="Pfam" id="PF08718"/>
    </source>
</evidence>
<keyword evidence="4" id="KW-1185">Reference proteome</keyword>
<proteinExistence type="inferred from homology"/>
<dbReference type="SUPFAM" id="SSF110004">
    <property type="entry name" value="Glycolipid transfer protein, GLTP"/>
    <property type="match status" value="1"/>
</dbReference>
<feature type="domain" description="Glycolipid transfer protein" evidence="2">
    <location>
        <begin position="28"/>
        <end position="171"/>
    </location>
</feature>
<dbReference type="Pfam" id="PF08718">
    <property type="entry name" value="GLTP"/>
    <property type="match status" value="1"/>
</dbReference>
<dbReference type="GO" id="GO:0032691">
    <property type="term" value="P:negative regulation of interleukin-1 beta production"/>
    <property type="evidence" value="ECO:0007669"/>
    <property type="project" value="UniProtKB-ARBA"/>
</dbReference>
<dbReference type="PANTHER" id="PTHR10219:SF43">
    <property type="entry name" value="GLYCOLIPID TRANSFER PROTEIN DOMAIN-CONTAINING PROTEIN"/>
    <property type="match status" value="1"/>
</dbReference>
<evidence type="ECO:0000313" key="3">
    <source>
        <dbReference type="EMBL" id="KAK3104438.1"/>
    </source>
</evidence>
<dbReference type="GO" id="GO:1902388">
    <property type="term" value="F:ceramide 1-phosphate transfer activity"/>
    <property type="evidence" value="ECO:0007669"/>
    <property type="project" value="TreeGrafter"/>
</dbReference>
<accession>A0AA89C3H3</accession>
<protein>
    <recommendedName>
        <fullName evidence="2">Glycolipid transfer protein domain-containing protein</fullName>
    </recommendedName>
</protein>
<dbReference type="GO" id="GO:0016020">
    <property type="term" value="C:membrane"/>
    <property type="evidence" value="ECO:0007669"/>
    <property type="project" value="TreeGrafter"/>
</dbReference>
<name>A0AA89C3H3_PINIB</name>
<sequence>MATEEFNLEKLHDLFGRCVGNGTEDIIMDAYVDAYEELSKLFNLLGSVFHFVTSDVVEKIGILRDYRKSDESEHYKTVQSMIKYEVDKNITDCKKKASGSRTLLRLHRALEFTARLMLDLEVAQEDMKMSSLTKKAYDDTLSKFHPWMIRKGVHLAVYTLPGREAFLEKLKIKDPSKTKELLGRVAADQTVIYEITQRLYAEDNLLDLP</sequence>
<evidence type="ECO:0000313" key="4">
    <source>
        <dbReference type="Proteomes" id="UP001186944"/>
    </source>
</evidence>
<dbReference type="GO" id="GO:0005829">
    <property type="term" value="C:cytosol"/>
    <property type="evidence" value="ECO:0007669"/>
    <property type="project" value="TreeGrafter"/>
</dbReference>
<dbReference type="AlphaFoldDB" id="A0AA89C3H3"/>
<dbReference type="Proteomes" id="UP001186944">
    <property type="component" value="Unassembled WGS sequence"/>
</dbReference>
<dbReference type="InterPro" id="IPR036497">
    <property type="entry name" value="GLTP_sf"/>
</dbReference>
<dbReference type="InterPro" id="IPR014830">
    <property type="entry name" value="Glycolipid_transfer_prot_dom"/>
</dbReference>
<dbReference type="PANTHER" id="PTHR10219">
    <property type="entry name" value="GLYCOLIPID TRANSFER PROTEIN-RELATED"/>
    <property type="match status" value="1"/>
</dbReference>
<organism evidence="3 4">
    <name type="scientific">Pinctada imbricata</name>
    <name type="common">Atlantic pearl-oyster</name>
    <name type="synonym">Pinctada martensii</name>
    <dbReference type="NCBI Taxonomy" id="66713"/>
    <lineage>
        <taxon>Eukaryota</taxon>
        <taxon>Metazoa</taxon>
        <taxon>Spiralia</taxon>
        <taxon>Lophotrochozoa</taxon>
        <taxon>Mollusca</taxon>
        <taxon>Bivalvia</taxon>
        <taxon>Autobranchia</taxon>
        <taxon>Pteriomorphia</taxon>
        <taxon>Pterioida</taxon>
        <taxon>Pterioidea</taxon>
        <taxon>Pteriidae</taxon>
        <taxon>Pinctada</taxon>
    </lineage>
</organism>
<evidence type="ECO:0000256" key="1">
    <source>
        <dbReference type="ARBA" id="ARBA00007148"/>
    </source>
</evidence>